<dbReference type="PANTHER" id="PTHR30328:SF54">
    <property type="entry name" value="HTH-TYPE TRANSCRIPTIONAL REPRESSOR SCO4008"/>
    <property type="match status" value="1"/>
</dbReference>
<protein>
    <recommendedName>
        <fullName evidence="3">HTH tetR-type domain-containing protein</fullName>
    </recommendedName>
</protein>
<proteinExistence type="predicted"/>
<accession>A0A292YE50</accession>
<dbReference type="Proteomes" id="UP000217944">
    <property type="component" value="Unassembled WGS sequence"/>
</dbReference>
<dbReference type="InterPro" id="IPR001647">
    <property type="entry name" value="HTH_TetR"/>
</dbReference>
<name>A0A292YE50_9BACT</name>
<dbReference type="OrthoDB" id="9790413at2"/>
<sequence length="184" mass="21561">MKQKIIKTALKHFAIEGYKNTSLEKIAKELNITKPALYYHFKNKNDLYNAIFINYFISLEFKISGNIFKDLENYIDSLHAFFTKEPLLSKLLSKEISCEFRNLNEEAVSIITKMIQTLNKILKKTNINPFFIQNMIISSFTTYLNTMEIRKKITSLITCCKISSEFNLKEELMLTITNYIKAKQ</sequence>
<reference evidence="4 5" key="1">
    <citation type="journal article" date="2017" name="Syst. Appl. Microbiol.">
        <title>Lebetimonas natsushimae sp. nov., a novel strictly anaerobic, moderately thermophilic chemoautotroph isolated from a deep-sea hydrothermal vent polychaete nest in the Mid-Okinawa Trough.</title>
        <authorList>
            <person name="Nagata R."/>
            <person name="Takaki Y."/>
            <person name="Tame A."/>
            <person name="Nunoura T."/>
            <person name="Muto H."/>
            <person name="Mino S."/>
            <person name="Sawayama S."/>
            <person name="Takai K."/>
            <person name="Nakagawa S."/>
        </authorList>
    </citation>
    <scope>NUCLEOTIDE SEQUENCE [LARGE SCALE GENOMIC DNA]</scope>
    <source>
        <strain evidence="4 5">HS1857</strain>
    </source>
</reference>
<dbReference type="RefSeq" id="WP_096259392.1">
    <property type="nucleotide sequence ID" value="NZ_BDME01000002.1"/>
</dbReference>
<dbReference type="InterPro" id="IPR023772">
    <property type="entry name" value="DNA-bd_HTH_TetR-type_CS"/>
</dbReference>
<organism evidence="4 5">
    <name type="scientific">Lebetimonas natsushimae</name>
    <dbReference type="NCBI Taxonomy" id="1936991"/>
    <lineage>
        <taxon>Bacteria</taxon>
        <taxon>Pseudomonadati</taxon>
        <taxon>Campylobacterota</taxon>
        <taxon>Epsilonproteobacteria</taxon>
        <taxon>Nautiliales</taxon>
        <taxon>Nautiliaceae</taxon>
        <taxon>Lebetimonas</taxon>
    </lineage>
</organism>
<dbReference type="AlphaFoldDB" id="A0A292YE50"/>
<dbReference type="PROSITE" id="PS01081">
    <property type="entry name" value="HTH_TETR_1"/>
    <property type="match status" value="1"/>
</dbReference>
<feature type="domain" description="HTH tetR-type" evidence="3">
    <location>
        <begin position="1"/>
        <end position="59"/>
    </location>
</feature>
<dbReference type="EMBL" id="BDME01000002">
    <property type="protein sequence ID" value="GAX87878.1"/>
    <property type="molecule type" value="Genomic_DNA"/>
</dbReference>
<feature type="DNA-binding region" description="H-T-H motif" evidence="2">
    <location>
        <begin position="22"/>
        <end position="41"/>
    </location>
</feature>
<evidence type="ECO:0000259" key="3">
    <source>
        <dbReference type="PROSITE" id="PS50977"/>
    </source>
</evidence>
<dbReference type="PRINTS" id="PR00455">
    <property type="entry name" value="HTHTETR"/>
</dbReference>
<evidence type="ECO:0000313" key="5">
    <source>
        <dbReference type="Proteomes" id="UP000217944"/>
    </source>
</evidence>
<dbReference type="Gene3D" id="1.10.357.10">
    <property type="entry name" value="Tetracycline Repressor, domain 2"/>
    <property type="match status" value="1"/>
</dbReference>
<evidence type="ECO:0000256" key="2">
    <source>
        <dbReference type="PROSITE-ProRule" id="PRU00335"/>
    </source>
</evidence>
<dbReference type="Pfam" id="PF00440">
    <property type="entry name" value="TetR_N"/>
    <property type="match status" value="1"/>
</dbReference>
<dbReference type="PROSITE" id="PS50977">
    <property type="entry name" value="HTH_TETR_2"/>
    <property type="match status" value="1"/>
</dbReference>
<comment type="caution">
    <text evidence="4">The sequence shown here is derived from an EMBL/GenBank/DDBJ whole genome shotgun (WGS) entry which is preliminary data.</text>
</comment>
<dbReference type="InterPro" id="IPR009057">
    <property type="entry name" value="Homeodomain-like_sf"/>
</dbReference>
<keyword evidence="5" id="KW-1185">Reference proteome</keyword>
<dbReference type="SUPFAM" id="SSF46689">
    <property type="entry name" value="Homeodomain-like"/>
    <property type="match status" value="1"/>
</dbReference>
<dbReference type="GO" id="GO:0003677">
    <property type="term" value="F:DNA binding"/>
    <property type="evidence" value="ECO:0007669"/>
    <property type="project" value="UniProtKB-UniRule"/>
</dbReference>
<keyword evidence="1 2" id="KW-0238">DNA-binding</keyword>
<evidence type="ECO:0000313" key="4">
    <source>
        <dbReference type="EMBL" id="GAX87878.1"/>
    </source>
</evidence>
<dbReference type="InterPro" id="IPR050109">
    <property type="entry name" value="HTH-type_TetR-like_transc_reg"/>
</dbReference>
<evidence type="ECO:0000256" key="1">
    <source>
        <dbReference type="ARBA" id="ARBA00023125"/>
    </source>
</evidence>
<gene>
    <name evidence="4" type="ORF">LNAT_P1175</name>
</gene>
<dbReference type="PANTHER" id="PTHR30328">
    <property type="entry name" value="TRANSCRIPTIONAL REPRESSOR"/>
    <property type="match status" value="1"/>
</dbReference>